<proteinExistence type="predicted"/>
<keyword evidence="1" id="KW-0328">Glycosyltransferase</keyword>
<keyword evidence="1" id="KW-0808">Transferase</keyword>
<name>A0A378MYJ8_MANHA</name>
<accession>A0A378MYJ8</accession>
<dbReference type="GO" id="GO:0005829">
    <property type="term" value="C:cytosol"/>
    <property type="evidence" value="ECO:0007669"/>
    <property type="project" value="TreeGrafter"/>
</dbReference>
<evidence type="ECO:0000313" key="2">
    <source>
        <dbReference type="Proteomes" id="UP000254802"/>
    </source>
</evidence>
<dbReference type="EMBL" id="UGPN01000002">
    <property type="protein sequence ID" value="STY61194.1"/>
    <property type="molecule type" value="Genomic_DNA"/>
</dbReference>
<dbReference type="Proteomes" id="UP000254802">
    <property type="component" value="Unassembled WGS sequence"/>
</dbReference>
<evidence type="ECO:0000313" key="1">
    <source>
        <dbReference type="EMBL" id="STY61194.1"/>
    </source>
</evidence>
<dbReference type="PANTHER" id="PTHR45825">
    <property type="entry name" value="GRANULE-BOUND STARCH SYNTHASE 1, CHLOROPLASTIC/AMYLOPLASTIC"/>
    <property type="match status" value="1"/>
</dbReference>
<dbReference type="GO" id="GO:0009011">
    <property type="term" value="F:alpha-1,4-glucan glucosyltransferase (ADP-glucose donor) activity"/>
    <property type="evidence" value="ECO:0007669"/>
    <property type="project" value="UniProtKB-EC"/>
</dbReference>
<sequence>MWNPETDTHIVVNYRANYMHGKAKNKAELQRIFGLPEDKEALLMVMVTRLTEQKGQISYSPI</sequence>
<dbReference type="Gene3D" id="3.40.50.2000">
    <property type="entry name" value="Glycogen Phosphorylase B"/>
    <property type="match status" value="1"/>
</dbReference>
<dbReference type="GO" id="GO:0005978">
    <property type="term" value="P:glycogen biosynthetic process"/>
    <property type="evidence" value="ECO:0007669"/>
    <property type="project" value="TreeGrafter"/>
</dbReference>
<organism evidence="1 2">
    <name type="scientific">Mannheimia haemolytica</name>
    <name type="common">Pasteurella haemolytica</name>
    <dbReference type="NCBI Taxonomy" id="75985"/>
    <lineage>
        <taxon>Bacteria</taxon>
        <taxon>Pseudomonadati</taxon>
        <taxon>Pseudomonadota</taxon>
        <taxon>Gammaproteobacteria</taxon>
        <taxon>Pasteurellales</taxon>
        <taxon>Pasteurellaceae</taxon>
        <taxon>Mannheimia</taxon>
    </lineage>
</organism>
<reference evidence="1 2" key="1">
    <citation type="submission" date="2018-06" db="EMBL/GenBank/DDBJ databases">
        <authorList>
            <consortium name="Pathogen Informatics"/>
            <person name="Doyle S."/>
        </authorList>
    </citation>
    <scope>NUCLEOTIDE SEQUENCE [LARGE SCALE GENOMIC DNA]</scope>
    <source>
        <strain evidence="1 2">NCTC10638</strain>
    </source>
</reference>
<dbReference type="EC" id="2.4.1.21" evidence="1"/>
<gene>
    <name evidence="1" type="primary">glgA_2</name>
    <name evidence="1" type="ORF">NCTC10638_02402</name>
</gene>
<dbReference type="PANTHER" id="PTHR45825:SF11">
    <property type="entry name" value="ALPHA AMYLASE DOMAIN-CONTAINING PROTEIN"/>
    <property type="match status" value="1"/>
</dbReference>
<dbReference type="AlphaFoldDB" id="A0A378MYJ8"/>
<protein>
    <submittedName>
        <fullName evidence="1">Glycogen synthase</fullName>
        <ecNumber evidence="1">2.4.1.21</ecNumber>
    </submittedName>
</protein>
<dbReference type="SUPFAM" id="SSF53756">
    <property type="entry name" value="UDP-Glycosyltransferase/glycogen phosphorylase"/>
    <property type="match status" value="1"/>
</dbReference>